<evidence type="ECO:0000313" key="1">
    <source>
        <dbReference type="EMBL" id="GIH98229.1"/>
    </source>
</evidence>
<name>A0A8J3STR8_9ACTN</name>
<dbReference type="AlphaFoldDB" id="A0A8J3STR8"/>
<accession>A0A8J3STR8</accession>
<protein>
    <submittedName>
        <fullName evidence="1">Uncharacterized protein</fullName>
    </submittedName>
</protein>
<keyword evidence="2" id="KW-1185">Reference proteome</keyword>
<comment type="caution">
    <text evidence="1">The sequence shown here is derived from an EMBL/GenBank/DDBJ whole genome shotgun (WGS) entry which is preliminary data.</text>
</comment>
<reference evidence="1" key="1">
    <citation type="submission" date="2021-01" db="EMBL/GenBank/DDBJ databases">
        <title>Whole genome shotgun sequence of Planobispora takensis NBRC 109077.</title>
        <authorList>
            <person name="Komaki H."/>
            <person name="Tamura T."/>
        </authorList>
    </citation>
    <scope>NUCLEOTIDE SEQUENCE</scope>
    <source>
        <strain evidence="1">NBRC 109077</strain>
    </source>
</reference>
<dbReference type="EMBL" id="BOOK01000001">
    <property type="protein sequence ID" value="GIH98229.1"/>
    <property type="molecule type" value="Genomic_DNA"/>
</dbReference>
<sequence length="86" mass="9620">MKTAPEGAYWHVRTLSTMTHPRRLGGGSNRYRVEERGISETWTSRDAESWYGHRELGVRPKSAADDARTMLHVGWTDAGPSVPALP</sequence>
<evidence type="ECO:0000313" key="2">
    <source>
        <dbReference type="Proteomes" id="UP000634476"/>
    </source>
</evidence>
<proteinExistence type="predicted"/>
<gene>
    <name evidence="1" type="ORF">Pta02_02380</name>
</gene>
<dbReference type="Proteomes" id="UP000634476">
    <property type="component" value="Unassembled WGS sequence"/>
</dbReference>
<organism evidence="1 2">
    <name type="scientific">Planobispora takensis</name>
    <dbReference type="NCBI Taxonomy" id="1367882"/>
    <lineage>
        <taxon>Bacteria</taxon>
        <taxon>Bacillati</taxon>
        <taxon>Actinomycetota</taxon>
        <taxon>Actinomycetes</taxon>
        <taxon>Streptosporangiales</taxon>
        <taxon>Streptosporangiaceae</taxon>
        <taxon>Planobispora</taxon>
    </lineage>
</organism>